<evidence type="ECO:0000313" key="2">
    <source>
        <dbReference type="EMBL" id="KAH0625703.1"/>
    </source>
</evidence>
<comment type="caution">
    <text evidence="2">The sequence shown here is derived from an EMBL/GenBank/DDBJ whole genome shotgun (WGS) entry which is preliminary data.</text>
</comment>
<evidence type="ECO:0000256" key="1">
    <source>
        <dbReference type="SAM" id="MobiDB-lite"/>
    </source>
</evidence>
<name>A0ABQ7T8X6_PHRPL</name>
<accession>A0ABQ7T8X6</accession>
<dbReference type="InterPro" id="IPR028001">
    <property type="entry name" value="SAXO5"/>
</dbReference>
<proteinExistence type="predicted"/>
<feature type="compositionally biased region" description="Pro residues" evidence="1">
    <location>
        <begin position="86"/>
        <end position="101"/>
    </location>
</feature>
<dbReference type="PANTHER" id="PTHR34828">
    <property type="entry name" value="TESTIS-EXPRESSED PROTEIN 45"/>
    <property type="match status" value="1"/>
</dbReference>
<dbReference type="Pfam" id="PF15373">
    <property type="entry name" value="SAXO5-like"/>
    <property type="match status" value="2"/>
</dbReference>
<evidence type="ECO:0000313" key="3">
    <source>
        <dbReference type="Proteomes" id="UP000826234"/>
    </source>
</evidence>
<dbReference type="Proteomes" id="UP000826234">
    <property type="component" value="Unassembled WGS sequence"/>
</dbReference>
<dbReference type="PANTHER" id="PTHR34828:SF1">
    <property type="entry name" value="TESTIS-EXPRESSED PROTEIN 45"/>
    <property type="match status" value="1"/>
</dbReference>
<organism evidence="2 3">
    <name type="scientific">Phrynosoma platyrhinos</name>
    <name type="common">Desert horned lizard</name>
    <dbReference type="NCBI Taxonomy" id="52577"/>
    <lineage>
        <taxon>Eukaryota</taxon>
        <taxon>Metazoa</taxon>
        <taxon>Chordata</taxon>
        <taxon>Craniata</taxon>
        <taxon>Vertebrata</taxon>
        <taxon>Euteleostomi</taxon>
        <taxon>Lepidosauria</taxon>
        <taxon>Squamata</taxon>
        <taxon>Bifurcata</taxon>
        <taxon>Unidentata</taxon>
        <taxon>Episquamata</taxon>
        <taxon>Toxicofera</taxon>
        <taxon>Iguania</taxon>
        <taxon>Phrynosomatidae</taxon>
        <taxon>Phrynosomatinae</taxon>
        <taxon>Phrynosoma</taxon>
    </lineage>
</organism>
<keyword evidence="3" id="KW-1185">Reference proteome</keyword>
<dbReference type="EMBL" id="JAIPUX010000953">
    <property type="protein sequence ID" value="KAH0625703.1"/>
    <property type="molecule type" value="Genomic_DNA"/>
</dbReference>
<feature type="region of interest" description="Disordered" evidence="1">
    <location>
        <begin position="50"/>
        <end position="214"/>
    </location>
</feature>
<sequence>MEAPSSVPQIPAPIPYPSFLRASHFQLGYDPRPQGKTVVSPYRTDYPPRWGTFCPPPVQPPKSSEVLNQDLDPTWDAHPETGTAYPPWPLQPRPPICPPVPRGWMHTDPRQPTSDSVTHWSYGCPSGQAPTPPRRGDKWGDSVPSGDKAKQPLPETLHQQSYRPPPKDASPPAKAPSQHLGEDAALKGDGRHRYDTSYKSQYKGESGPPAQRFNEPKAMDLVHPLVHEPMKRRMTLCLGDNHLPPSFSTTQHSDYQPPPDEMPKAESKKMDLLKSSIPFNDHTAPTTTTTTQDMLVTHRLQKHQLTEEDLQRIKCSHLIHPWRDLRWFSTEHKDKFTDKYSGPIRLARGDFQKSSIPLGTMPKYQHRPKISP</sequence>
<reference evidence="2 3" key="1">
    <citation type="journal article" date="2022" name="Gigascience">
        <title>A chromosome-level genome assembly and annotation of the desert horned lizard, Phrynosoma platyrhinos, provides insight into chromosomal rearrangements among reptiles.</title>
        <authorList>
            <person name="Koochekian N."/>
            <person name="Ascanio A."/>
            <person name="Farleigh K."/>
            <person name="Card D.C."/>
            <person name="Schield D.R."/>
            <person name="Castoe T.A."/>
            <person name="Jezkova T."/>
        </authorList>
    </citation>
    <scope>NUCLEOTIDE SEQUENCE [LARGE SCALE GENOMIC DNA]</scope>
    <source>
        <strain evidence="2">NK-2021</strain>
    </source>
</reference>
<feature type="compositionally biased region" description="Basic and acidic residues" evidence="1">
    <location>
        <begin position="180"/>
        <end position="196"/>
    </location>
</feature>
<gene>
    <name evidence="2" type="ORF">JD844_033902</name>
</gene>
<feature type="compositionally biased region" description="Polar residues" evidence="1">
    <location>
        <begin position="110"/>
        <end position="119"/>
    </location>
</feature>
<protein>
    <submittedName>
        <fullName evidence="2">Uncharacterized protein</fullName>
    </submittedName>
</protein>